<dbReference type="Proteomes" id="UP001499951">
    <property type="component" value="Unassembled WGS sequence"/>
</dbReference>
<dbReference type="Pfam" id="PF04542">
    <property type="entry name" value="Sigma70_r2"/>
    <property type="match status" value="1"/>
</dbReference>
<keyword evidence="8" id="KW-1185">Reference proteome</keyword>
<evidence type="ECO:0000256" key="2">
    <source>
        <dbReference type="ARBA" id="ARBA00023015"/>
    </source>
</evidence>
<proteinExistence type="inferred from homology"/>
<dbReference type="InterPro" id="IPR014284">
    <property type="entry name" value="RNA_pol_sigma-70_dom"/>
</dbReference>
<evidence type="ECO:0000259" key="6">
    <source>
        <dbReference type="Pfam" id="PF08281"/>
    </source>
</evidence>
<organism evidence="7 8">
    <name type="scientific">Rhizomicrobium electricum</name>
    <dbReference type="NCBI Taxonomy" id="480070"/>
    <lineage>
        <taxon>Bacteria</taxon>
        <taxon>Pseudomonadati</taxon>
        <taxon>Pseudomonadota</taxon>
        <taxon>Alphaproteobacteria</taxon>
        <taxon>Micropepsales</taxon>
        <taxon>Micropepsaceae</taxon>
        <taxon>Rhizomicrobium</taxon>
    </lineage>
</organism>
<accession>A0ABN1E9P9</accession>
<keyword evidence="4" id="KW-0804">Transcription</keyword>
<comment type="similarity">
    <text evidence="1">Belongs to the sigma-70 factor family. ECF subfamily.</text>
</comment>
<protein>
    <submittedName>
        <fullName evidence="7">RNA polymerase sigma factor</fullName>
    </submittedName>
</protein>
<dbReference type="RefSeq" id="WP_166932238.1">
    <property type="nucleotide sequence ID" value="NZ_BAAADD010000002.1"/>
</dbReference>
<dbReference type="InterPro" id="IPR013324">
    <property type="entry name" value="RNA_pol_sigma_r3/r4-like"/>
</dbReference>
<dbReference type="InterPro" id="IPR036388">
    <property type="entry name" value="WH-like_DNA-bd_sf"/>
</dbReference>
<name>A0ABN1E9P9_9PROT</name>
<dbReference type="EMBL" id="BAAADD010000002">
    <property type="protein sequence ID" value="GAA0561971.1"/>
    <property type="molecule type" value="Genomic_DNA"/>
</dbReference>
<evidence type="ECO:0000256" key="4">
    <source>
        <dbReference type="ARBA" id="ARBA00023163"/>
    </source>
</evidence>
<dbReference type="NCBIfam" id="TIGR02937">
    <property type="entry name" value="sigma70-ECF"/>
    <property type="match status" value="1"/>
</dbReference>
<dbReference type="Pfam" id="PF08281">
    <property type="entry name" value="Sigma70_r4_2"/>
    <property type="match status" value="1"/>
</dbReference>
<dbReference type="Gene3D" id="1.10.10.10">
    <property type="entry name" value="Winged helix-like DNA-binding domain superfamily/Winged helix DNA-binding domain"/>
    <property type="match status" value="1"/>
</dbReference>
<dbReference type="PANTHER" id="PTHR43133">
    <property type="entry name" value="RNA POLYMERASE ECF-TYPE SIGMA FACTO"/>
    <property type="match status" value="1"/>
</dbReference>
<dbReference type="InterPro" id="IPR013325">
    <property type="entry name" value="RNA_pol_sigma_r2"/>
</dbReference>
<dbReference type="CDD" id="cd06171">
    <property type="entry name" value="Sigma70_r4"/>
    <property type="match status" value="1"/>
</dbReference>
<evidence type="ECO:0000313" key="7">
    <source>
        <dbReference type="EMBL" id="GAA0561971.1"/>
    </source>
</evidence>
<dbReference type="InterPro" id="IPR007627">
    <property type="entry name" value="RNA_pol_sigma70_r2"/>
</dbReference>
<reference evidence="7 8" key="1">
    <citation type="journal article" date="2019" name="Int. J. Syst. Evol. Microbiol.">
        <title>The Global Catalogue of Microorganisms (GCM) 10K type strain sequencing project: providing services to taxonomists for standard genome sequencing and annotation.</title>
        <authorList>
            <consortium name="The Broad Institute Genomics Platform"/>
            <consortium name="The Broad Institute Genome Sequencing Center for Infectious Disease"/>
            <person name="Wu L."/>
            <person name="Ma J."/>
        </authorList>
    </citation>
    <scope>NUCLEOTIDE SEQUENCE [LARGE SCALE GENOMIC DNA]</scope>
    <source>
        <strain evidence="7 8">JCM 15089</strain>
    </source>
</reference>
<evidence type="ECO:0000313" key="8">
    <source>
        <dbReference type="Proteomes" id="UP001499951"/>
    </source>
</evidence>
<gene>
    <name evidence="7" type="ORF">GCM10008942_08010</name>
</gene>
<sequence>MARATQDRAYWAGLLGLVKRYTHGNPEAEDLLQSAYVRLEDYRSQQPVENPRAFLVQTAVNISIDLHRRDKVRGLTGSEDWDQAPDEAPLPDEVLEARERLCRVNEGLDKLPSRTREILLMHRLDGMTYRQIAAHYRISPSAVEKHISRAMLFLAQWTRDW</sequence>
<dbReference type="SUPFAM" id="SSF88659">
    <property type="entry name" value="Sigma3 and sigma4 domains of RNA polymerase sigma factors"/>
    <property type="match status" value="1"/>
</dbReference>
<feature type="domain" description="RNA polymerase sigma factor 70 region 4 type 2" evidence="6">
    <location>
        <begin position="108"/>
        <end position="153"/>
    </location>
</feature>
<comment type="caution">
    <text evidence="7">The sequence shown here is derived from an EMBL/GenBank/DDBJ whole genome shotgun (WGS) entry which is preliminary data.</text>
</comment>
<evidence type="ECO:0000256" key="3">
    <source>
        <dbReference type="ARBA" id="ARBA00023082"/>
    </source>
</evidence>
<evidence type="ECO:0000256" key="1">
    <source>
        <dbReference type="ARBA" id="ARBA00010641"/>
    </source>
</evidence>
<dbReference type="InterPro" id="IPR013249">
    <property type="entry name" value="RNA_pol_sigma70_r4_t2"/>
</dbReference>
<keyword evidence="3" id="KW-0731">Sigma factor</keyword>
<keyword evidence="2" id="KW-0805">Transcription regulation</keyword>
<dbReference type="PANTHER" id="PTHR43133:SF63">
    <property type="entry name" value="RNA POLYMERASE SIGMA FACTOR FECI-RELATED"/>
    <property type="match status" value="1"/>
</dbReference>
<dbReference type="SUPFAM" id="SSF88946">
    <property type="entry name" value="Sigma2 domain of RNA polymerase sigma factors"/>
    <property type="match status" value="1"/>
</dbReference>
<feature type="domain" description="RNA polymerase sigma-70 region 2" evidence="5">
    <location>
        <begin position="14"/>
        <end position="71"/>
    </location>
</feature>
<dbReference type="Gene3D" id="1.10.1740.10">
    <property type="match status" value="1"/>
</dbReference>
<dbReference type="InterPro" id="IPR039425">
    <property type="entry name" value="RNA_pol_sigma-70-like"/>
</dbReference>
<evidence type="ECO:0000259" key="5">
    <source>
        <dbReference type="Pfam" id="PF04542"/>
    </source>
</evidence>